<protein>
    <submittedName>
        <fullName evidence="1">Uncharacterized protein</fullName>
    </submittedName>
</protein>
<sequence>MENRLEMVQRRAARYVTNRYHNTSSVSDMLNQLEWKTDWKWYRGEPDKSLTDIITHHLMENRLEMVQKPDMTNRYHNTSSVSDMLNQLEWKTDWKWYRARYVTNRYHNTSSVSDMLNQLEWKTDWKWYRGEQPDMSLTDIITHHLLVTCLTN</sequence>
<reference evidence="1 2" key="1">
    <citation type="submission" date="2020-06" db="EMBL/GenBank/DDBJ databases">
        <authorList>
            <person name="Li R."/>
            <person name="Bekaert M."/>
        </authorList>
    </citation>
    <scope>NUCLEOTIDE SEQUENCE [LARGE SCALE GENOMIC DNA]</scope>
    <source>
        <strain evidence="2">wild</strain>
    </source>
</reference>
<accession>A0A6J8C6P1</accession>
<keyword evidence="2" id="KW-1185">Reference proteome</keyword>
<organism evidence="1 2">
    <name type="scientific">Mytilus coruscus</name>
    <name type="common">Sea mussel</name>
    <dbReference type="NCBI Taxonomy" id="42192"/>
    <lineage>
        <taxon>Eukaryota</taxon>
        <taxon>Metazoa</taxon>
        <taxon>Spiralia</taxon>
        <taxon>Lophotrochozoa</taxon>
        <taxon>Mollusca</taxon>
        <taxon>Bivalvia</taxon>
        <taxon>Autobranchia</taxon>
        <taxon>Pteriomorphia</taxon>
        <taxon>Mytilida</taxon>
        <taxon>Mytiloidea</taxon>
        <taxon>Mytilidae</taxon>
        <taxon>Mytilinae</taxon>
        <taxon>Mytilus</taxon>
    </lineage>
</organism>
<proteinExistence type="predicted"/>
<name>A0A6J8C6P1_MYTCO</name>
<evidence type="ECO:0000313" key="1">
    <source>
        <dbReference type="EMBL" id="CAC5391136.1"/>
    </source>
</evidence>
<evidence type="ECO:0000313" key="2">
    <source>
        <dbReference type="Proteomes" id="UP000507470"/>
    </source>
</evidence>
<dbReference type="Proteomes" id="UP000507470">
    <property type="component" value="Unassembled WGS sequence"/>
</dbReference>
<gene>
    <name evidence="1" type="ORF">MCOR_26170</name>
</gene>
<dbReference type="EMBL" id="CACVKT020004666">
    <property type="protein sequence ID" value="CAC5391136.1"/>
    <property type="molecule type" value="Genomic_DNA"/>
</dbReference>
<dbReference type="AlphaFoldDB" id="A0A6J8C6P1"/>